<feature type="domain" description="Lon proteolytic" evidence="15">
    <location>
        <begin position="609"/>
        <end position="790"/>
    </location>
</feature>
<evidence type="ECO:0000256" key="3">
    <source>
        <dbReference type="ARBA" id="ARBA00022670"/>
    </source>
</evidence>
<dbReference type="InterPro" id="IPR003593">
    <property type="entry name" value="AAA+_ATPase"/>
</dbReference>
<dbReference type="Gene3D" id="3.40.50.300">
    <property type="entry name" value="P-loop containing nucleotide triphosphate hydrolases"/>
    <property type="match status" value="1"/>
</dbReference>
<comment type="induction">
    <text evidence="9">By heat shock.</text>
</comment>
<evidence type="ECO:0000256" key="2">
    <source>
        <dbReference type="ARBA" id="ARBA00022490"/>
    </source>
</evidence>
<dbReference type="SUPFAM" id="SSF88697">
    <property type="entry name" value="PUA domain-like"/>
    <property type="match status" value="1"/>
</dbReference>
<keyword evidence="18" id="KW-1185">Reference proteome</keyword>
<dbReference type="GO" id="GO:0004252">
    <property type="term" value="F:serine-type endopeptidase activity"/>
    <property type="evidence" value="ECO:0007669"/>
    <property type="project" value="UniProtKB-UniRule"/>
</dbReference>
<dbReference type="Gene3D" id="1.20.58.1480">
    <property type="match status" value="1"/>
</dbReference>
<dbReference type="PROSITE" id="PS51786">
    <property type="entry name" value="LON_PROTEOLYTIC"/>
    <property type="match status" value="1"/>
</dbReference>
<evidence type="ECO:0000256" key="8">
    <source>
        <dbReference type="ARBA" id="ARBA00023016"/>
    </source>
</evidence>
<keyword evidence="3 9" id="KW-0645">Protease</keyword>
<protein>
    <recommendedName>
        <fullName evidence="9 10">Lon protease</fullName>
        <ecNumber evidence="9 10">3.4.21.53</ecNumber>
    </recommendedName>
    <alternativeName>
        <fullName evidence="9">ATP-dependent protease La</fullName>
    </alternativeName>
</protein>
<dbReference type="GO" id="GO:0016887">
    <property type="term" value="F:ATP hydrolysis activity"/>
    <property type="evidence" value="ECO:0007669"/>
    <property type="project" value="UniProtKB-UniRule"/>
</dbReference>
<evidence type="ECO:0000256" key="13">
    <source>
        <dbReference type="PROSITE-ProRule" id="PRU01122"/>
    </source>
</evidence>
<evidence type="ECO:0000256" key="4">
    <source>
        <dbReference type="ARBA" id="ARBA00022741"/>
    </source>
</evidence>
<dbReference type="InterPro" id="IPR027065">
    <property type="entry name" value="Lon_Prtase"/>
</dbReference>
<dbReference type="Gene3D" id="3.30.230.10">
    <property type="match status" value="1"/>
</dbReference>
<dbReference type="FunFam" id="3.40.50.300:FF:000382">
    <property type="entry name" value="Lon protease homolog 2, peroxisomal"/>
    <property type="match status" value="1"/>
</dbReference>
<dbReference type="InterPro" id="IPR003111">
    <property type="entry name" value="Lon_prtase_N"/>
</dbReference>
<dbReference type="Pfam" id="PF05362">
    <property type="entry name" value="Lon_C"/>
    <property type="match status" value="1"/>
</dbReference>
<accession>A0A6I3KPG7</accession>
<evidence type="ECO:0000256" key="10">
    <source>
        <dbReference type="PIRNR" id="PIRNR001174"/>
    </source>
</evidence>
<dbReference type="GO" id="GO:0043565">
    <property type="term" value="F:sequence-specific DNA binding"/>
    <property type="evidence" value="ECO:0007669"/>
    <property type="project" value="UniProtKB-UniRule"/>
</dbReference>
<evidence type="ECO:0000256" key="12">
    <source>
        <dbReference type="PIRSR" id="PIRSR001174-2"/>
    </source>
</evidence>
<feature type="active site" evidence="9 11">
    <location>
        <position position="739"/>
    </location>
</feature>
<dbReference type="EMBL" id="WMBQ01000002">
    <property type="protein sequence ID" value="MTD95830.1"/>
    <property type="molecule type" value="Genomic_DNA"/>
</dbReference>
<dbReference type="GO" id="GO:0005737">
    <property type="term" value="C:cytoplasm"/>
    <property type="evidence" value="ECO:0007669"/>
    <property type="project" value="UniProtKB-SubCell"/>
</dbReference>
<dbReference type="Pfam" id="PF02190">
    <property type="entry name" value="LON_substr_bdg"/>
    <property type="match status" value="1"/>
</dbReference>
<evidence type="ECO:0000313" key="17">
    <source>
        <dbReference type="EMBL" id="MTD95830.1"/>
    </source>
</evidence>
<evidence type="ECO:0000259" key="15">
    <source>
        <dbReference type="PROSITE" id="PS51786"/>
    </source>
</evidence>
<dbReference type="SMART" id="SM00382">
    <property type="entry name" value="AAA"/>
    <property type="match status" value="1"/>
</dbReference>
<keyword evidence="5 9" id="KW-0378">Hydrolase</keyword>
<dbReference type="Proteomes" id="UP000440694">
    <property type="component" value="Unassembled WGS sequence"/>
</dbReference>
<dbReference type="Pfam" id="PF22667">
    <property type="entry name" value="Lon_lid"/>
    <property type="match status" value="1"/>
</dbReference>
<keyword evidence="8 9" id="KW-0346">Stress response</keyword>
<dbReference type="HAMAP" id="MF_01973">
    <property type="entry name" value="lon_bact"/>
    <property type="match status" value="1"/>
</dbReference>
<dbReference type="SUPFAM" id="SSF52540">
    <property type="entry name" value="P-loop containing nucleoside triphosphate hydrolases"/>
    <property type="match status" value="1"/>
</dbReference>
<comment type="similarity">
    <text evidence="9 10 13 14">Belongs to the peptidase S16 family.</text>
</comment>
<dbReference type="PROSITE" id="PS01046">
    <property type="entry name" value="LON_SER"/>
    <property type="match status" value="1"/>
</dbReference>
<dbReference type="GO" id="GO:0034605">
    <property type="term" value="P:cellular response to heat"/>
    <property type="evidence" value="ECO:0007669"/>
    <property type="project" value="UniProtKB-UniRule"/>
</dbReference>
<dbReference type="AlphaFoldDB" id="A0A6I3KPG7"/>
<dbReference type="InterPro" id="IPR004815">
    <property type="entry name" value="Lon_bac/euk-typ"/>
</dbReference>
<evidence type="ECO:0000256" key="11">
    <source>
        <dbReference type="PIRSR" id="PIRSR001174-1"/>
    </source>
</evidence>
<evidence type="ECO:0000256" key="14">
    <source>
        <dbReference type="RuleBase" id="RU000591"/>
    </source>
</evidence>
<organism evidence="17 18">
    <name type="scientific">Hyphomicrobium album</name>
    <dbReference type="NCBI Taxonomy" id="2665159"/>
    <lineage>
        <taxon>Bacteria</taxon>
        <taxon>Pseudomonadati</taxon>
        <taxon>Pseudomonadota</taxon>
        <taxon>Alphaproteobacteria</taxon>
        <taxon>Hyphomicrobiales</taxon>
        <taxon>Hyphomicrobiaceae</taxon>
        <taxon>Hyphomicrobium</taxon>
    </lineage>
</organism>
<feature type="active site" evidence="9 11">
    <location>
        <position position="696"/>
    </location>
</feature>
<evidence type="ECO:0000256" key="7">
    <source>
        <dbReference type="ARBA" id="ARBA00022840"/>
    </source>
</evidence>
<keyword evidence="2 9" id="KW-0963">Cytoplasm</keyword>
<name>A0A6I3KPG7_9HYPH</name>
<dbReference type="PROSITE" id="PS51787">
    <property type="entry name" value="LON_N"/>
    <property type="match status" value="1"/>
</dbReference>
<comment type="subunit">
    <text evidence="9 10">Homohexamer. Organized in a ring with a central cavity.</text>
</comment>
<evidence type="ECO:0000256" key="9">
    <source>
        <dbReference type="HAMAP-Rule" id="MF_01973"/>
    </source>
</evidence>
<dbReference type="Gene3D" id="2.30.130.40">
    <property type="entry name" value="LON domain-like"/>
    <property type="match status" value="1"/>
</dbReference>
<dbReference type="Gene3D" id="1.10.8.60">
    <property type="match status" value="1"/>
</dbReference>
<dbReference type="PIRSF" id="PIRSF001174">
    <property type="entry name" value="Lon_proteas"/>
    <property type="match status" value="1"/>
</dbReference>
<feature type="domain" description="Lon N-terminal" evidence="16">
    <location>
        <begin position="27"/>
        <end position="220"/>
    </location>
</feature>
<dbReference type="CDD" id="cd19500">
    <property type="entry name" value="RecA-like_Lon"/>
    <property type="match status" value="1"/>
</dbReference>
<dbReference type="GO" id="GO:0005524">
    <property type="term" value="F:ATP binding"/>
    <property type="evidence" value="ECO:0007669"/>
    <property type="project" value="UniProtKB-UniRule"/>
</dbReference>
<evidence type="ECO:0000313" key="18">
    <source>
        <dbReference type="Proteomes" id="UP000440694"/>
    </source>
</evidence>
<evidence type="ECO:0000256" key="5">
    <source>
        <dbReference type="ARBA" id="ARBA00022801"/>
    </source>
</evidence>
<keyword evidence="7 9" id="KW-0067">ATP-binding</keyword>
<dbReference type="SMART" id="SM00464">
    <property type="entry name" value="LON"/>
    <property type="match status" value="1"/>
</dbReference>
<dbReference type="NCBIfam" id="TIGR00763">
    <property type="entry name" value="lon"/>
    <property type="match status" value="1"/>
</dbReference>
<dbReference type="InterPro" id="IPR046336">
    <property type="entry name" value="Lon_prtase_N_sf"/>
</dbReference>
<evidence type="ECO:0000256" key="1">
    <source>
        <dbReference type="ARBA" id="ARBA00004496"/>
    </source>
</evidence>
<comment type="caution">
    <text evidence="17">The sequence shown here is derived from an EMBL/GenBank/DDBJ whole genome shotgun (WGS) entry which is preliminary data.</text>
</comment>
<dbReference type="GO" id="GO:0006515">
    <property type="term" value="P:protein quality control for misfolded or incompletely synthesized proteins"/>
    <property type="evidence" value="ECO:0007669"/>
    <property type="project" value="UniProtKB-UniRule"/>
</dbReference>
<dbReference type="PANTHER" id="PTHR10046">
    <property type="entry name" value="ATP DEPENDENT LON PROTEASE FAMILY MEMBER"/>
    <property type="match status" value="1"/>
</dbReference>
<evidence type="ECO:0000256" key="6">
    <source>
        <dbReference type="ARBA" id="ARBA00022825"/>
    </source>
</evidence>
<dbReference type="PRINTS" id="PR00830">
    <property type="entry name" value="ENDOLAPTASE"/>
</dbReference>
<dbReference type="SUPFAM" id="SSF54211">
    <property type="entry name" value="Ribosomal protein S5 domain 2-like"/>
    <property type="match status" value="1"/>
</dbReference>
<keyword evidence="6 9" id="KW-0720">Serine protease</keyword>
<comment type="subcellular location">
    <subcellularLocation>
        <location evidence="1 9 10">Cytoplasm</location>
    </subcellularLocation>
</comment>
<sequence length="797" mass="86789">MKLDAAQGEAGGRPAGNNLPPLPADAIAIIPVREMTLFPGVVLPVTVGRQRSIAAAQSAVREQRQVGILMQRDGEQAEPQPIDLHRIGTVANVVRYVTAPDGTHHLVVQGDERFQAVEFLSGWPFFVARVQRVADTEDRTPEIEARFLNLQRQAVEALELLPQAPPEMIVAVQSVRSPGALADLAAAYLDLQPAEKQEILETIDVSARMDKVSKLLAHRIEVLRLSQEIGRQTKAALDERQREVLLREQMAAIQRQLGEGEQSKAQDIAELSEAIAKAGMPKEVEDQARKELRRLERMPEASPDYGMTRTYLDWLIELPWKLPEETPIDIKEARKILDEDHYGLDKIKRRIVEFLAVRKLAPGGKAPILCFVGPPGVGKTSLGQSIARAMNRKFVRVSLGGVHDEAEIRGHRRTYIGALPGNIIQGIRKAGARNCVMMLDEIDKLGSGIQGDPRAAMLEVLDPEQNATFRDNYLAVPFDLSRVVFITTANVLDSIPGPLRDRMEIIQLSGYSAEEKFNIAKRYLVARQLEANGVKAEQVALDDDALRDIIGLYTREAGVRNLEREIGKVLRHAAVRIAEGESGPIRITAADLPAILGGPVFESEVAMRTSVPGVATGLAWTPVGGDILFIEATRNAGNGKLILTGQLGEVMRESVQAALSLLKNRAGQLGIDAGVFEKSDIHVHVPAGAIPKDGPSAGVAMFIALSSLMTDRSVRSDTAMTGEISLRGLVLPVGGIKEKLAAAARAGITRVMLPARNKKDIEDLSEETRRQLELIWLEKVEDALAAALDVQPAAATA</sequence>
<comment type="catalytic activity">
    <reaction evidence="9 10 13">
        <text>Hydrolysis of proteins in presence of ATP.</text>
        <dbReference type="EC" id="3.4.21.53"/>
    </reaction>
</comment>
<dbReference type="FunFam" id="1.20.5.5270:FF:000002">
    <property type="entry name" value="Lon protease homolog"/>
    <property type="match status" value="1"/>
</dbReference>
<dbReference type="Gene3D" id="1.20.5.5270">
    <property type="match status" value="1"/>
</dbReference>
<dbReference type="InterPro" id="IPR003959">
    <property type="entry name" value="ATPase_AAA_core"/>
</dbReference>
<dbReference type="InterPro" id="IPR027417">
    <property type="entry name" value="P-loop_NTPase"/>
</dbReference>
<gene>
    <name evidence="9 17" type="primary">lon</name>
    <name evidence="17" type="ORF">GIW81_15935</name>
</gene>
<dbReference type="InterPro" id="IPR008268">
    <property type="entry name" value="Peptidase_S16_AS"/>
</dbReference>
<feature type="binding site" evidence="9 12">
    <location>
        <begin position="373"/>
        <end position="380"/>
    </location>
    <ligand>
        <name>ATP</name>
        <dbReference type="ChEBI" id="CHEBI:30616"/>
    </ligand>
</feature>
<dbReference type="InterPro" id="IPR008269">
    <property type="entry name" value="Lon_proteolytic"/>
</dbReference>
<dbReference type="GO" id="GO:0004176">
    <property type="term" value="F:ATP-dependent peptidase activity"/>
    <property type="evidence" value="ECO:0007669"/>
    <property type="project" value="UniProtKB-UniRule"/>
</dbReference>
<dbReference type="Pfam" id="PF00004">
    <property type="entry name" value="AAA"/>
    <property type="match status" value="1"/>
</dbReference>
<dbReference type="InterPro" id="IPR027543">
    <property type="entry name" value="Lon_bac"/>
</dbReference>
<reference evidence="17 18" key="1">
    <citation type="submission" date="2019-11" db="EMBL/GenBank/DDBJ databases">
        <title>Identification of a novel strain.</title>
        <authorList>
            <person name="Xu Q."/>
            <person name="Wang G."/>
        </authorList>
    </citation>
    <scope>NUCLEOTIDE SEQUENCE [LARGE SCALE GENOMIC DNA]</scope>
    <source>
        <strain evidence="18">xq</strain>
    </source>
</reference>
<comment type="function">
    <text evidence="9">ATP-dependent serine protease that mediates the selective degradation of mutant and abnormal proteins as well as certain short-lived regulatory proteins. Required for cellular homeostasis and for survival from DNA damage and developmental changes induced by stress. Degrades polypeptides processively to yield small peptide fragments that are 5 to 10 amino acids long. Binds to DNA in a double-stranded, site-specific manner.</text>
</comment>
<dbReference type="EC" id="3.4.21.53" evidence="9 10"/>
<dbReference type="RefSeq" id="WP_154740816.1">
    <property type="nucleotide sequence ID" value="NZ_WMBQ01000002.1"/>
</dbReference>
<keyword evidence="4 9" id="KW-0547">Nucleotide-binding</keyword>
<evidence type="ECO:0000259" key="16">
    <source>
        <dbReference type="PROSITE" id="PS51787"/>
    </source>
</evidence>
<dbReference type="InterPro" id="IPR054594">
    <property type="entry name" value="Lon_lid"/>
</dbReference>
<proteinExistence type="evidence at transcript level"/>
<dbReference type="InterPro" id="IPR015947">
    <property type="entry name" value="PUA-like_sf"/>
</dbReference>
<dbReference type="InterPro" id="IPR014721">
    <property type="entry name" value="Ribsml_uS5_D2-typ_fold_subgr"/>
</dbReference>
<dbReference type="InterPro" id="IPR020568">
    <property type="entry name" value="Ribosomal_Su5_D2-typ_SF"/>
</dbReference>